<dbReference type="NCBIfam" id="NF001591">
    <property type="entry name" value="PRK00393.1"/>
    <property type="match status" value="1"/>
</dbReference>
<evidence type="ECO:0000256" key="2">
    <source>
        <dbReference type="ARBA" id="ARBA00001936"/>
    </source>
</evidence>
<keyword evidence="9 19" id="KW-0547">Nucleotide-binding</keyword>
<feature type="binding site" evidence="19">
    <location>
        <position position="267"/>
    </location>
    <ligand>
        <name>Zn(2+)</name>
        <dbReference type="ChEBI" id="CHEBI:29105"/>
        <note>catalytic</note>
    </ligand>
</feature>
<feature type="binding site" evidence="19">
    <location>
        <position position="265"/>
    </location>
    <ligand>
        <name>Zn(2+)</name>
        <dbReference type="ChEBI" id="CHEBI:29105"/>
        <note>catalytic</note>
    </ligand>
</feature>
<feature type="binding site" evidence="19">
    <location>
        <begin position="249"/>
        <end position="253"/>
    </location>
    <ligand>
        <name>GTP</name>
        <dbReference type="ChEBI" id="CHEBI:37565"/>
    </ligand>
</feature>
<keyword evidence="11 19" id="KW-0862">Zinc</keyword>
<accession>A0A1G6JIR9</accession>
<feature type="binding site" evidence="19">
    <location>
        <position position="161"/>
    </location>
    <ligand>
        <name>D-ribulose 5-phosphate</name>
        <dbReference type="ChEBI" id="CHEBI:58121"/>
    </ligand>
</feature>
<reference evidence="22" key="1">
    <citation type="submission" date="2016-09" db="EMBL/GenBank/DDBJ databases">
        <authorList>
            <person name="Varghese N."/>
            <person name="Submissions S."/>
        </authorList>
    </citation>
    <scope>NUCLEOTIDE SEQUENCE [LARGE SCALE GENOMIC DNA]</scope>
    <source>
        <strain evidence="22">S5</strain>
    </source>
</reference>
<comment type="cofactor">
    <cofactor evidence="2">
        <name>Mn(2+)</name>
        <dbReference type="ChEBI" id="CHEBI:29035"/>
    </cofactor>
</comment>
<dbReference type="GO" id="GO:0009231">
    <property type="term" value="P:riboflavin biosynthetic process"/>
    <property type="evidence" value="ECO:0007669"/>
    <property type="project" value="UniProtKB-UniRule"/>
</dbReference>
<name>A0A1G6JIR9_9BACI</name>
<feature type="binding site" evidence="19">
    <location>
        <begin position="292"/>
        <end position="294"/>
    </location>
    <ligand>
        <name>GTP</name>
        <dbReference type="ChEBI" id="CHEBI:37565"/>
    </ligand>
</feature>
<comment type="function">
    <text evidence="3 19">Catalyzes the conversion of D-ribulose 5-phosphate to formate and 3,4-dihydroxy-2-butanone 4-phosphate.</text>
</comment>
<dbReference type="OrthoDB" id="9793111at2"/>
<evidence type="ECO:0000256" key="15">
    <source>
        <dbReference type="ARBA" id="ARBA00023239"/>
    </source>
</evidence>
<dbReference type="RefSeq" id="WP_090795397.1">
    <property type="nucleotide sequence ID" value="NZ_FMYI01000005.1"/>
</dbReference>
<dbReference type="Gene3D" id="3.40.50.10990">
    <property type="entry name" value="GTP cyclohydrolase II"/>
    <property type="match status" value="1"/>
</dbReference>
<evidence type="ECO:0000256" key="10">
    <source>
        <dbReference type="ARBA" id="ARBA00022801"/>
    </source>
</evidence>
<dbReference type="InterPro" id="IPR000422">
    <property type="entry name" value="DHBP_synthase_RibB"/>
</dbReference>
<evidence type="ECO:0000256" key="12">
    <source>
        <dbReference type="ARBA" id="ARBA00022842"/>
    </source>
</evidence>
<dbReference type="HAMAP" id="MF_01283">
    <property type="entry name" value="RibBA"/>
    <property type="match status" value="1"/>
</dbReference>
<keyword evidence="13 19" id="KW-0342">GTP-binding</keyword>
<evidence type="ECO:0000256" key="17">
    <source>
        <dbReference type="ARBA" id="ARBA00043932"/>
    </source>
</evidence>
<dbReference type="SUPFAM" id="SSF142695">
    <property type="entry name" value="RibA-like"/>
    <property type="match status" value="1"/>
</dbReference>
<comment type="pathway">
    <text evidence="4 19">Cofactor biosynthesis; riboflavin biosynthesis; 5-amino-6-(D-ribitylamino)uracil from GTP: step 1/4.</text>
</comment>
<evidence type="ECO:0000256" key="14">
    <source>
        <dbReference type="ARBA" id="ARBA00023211"/>
    </source>
</evidence>
<proteinExistence type="inferred from homology"/>
<dbReference type="EC" id="4.1.99.12" evidence="19"/>
<comment type="pathway">
    <text evidence="5 19">Cofactor biosynthesis; riboflavin biosynthesis; 2-hydroxy-3-oxobutyl phosphate from D-ribulose 5-phosphate: step 1/1.</text>
</comment>
<evidence type="ECO:0000256" key="8">
    <source>
        <dbReference type="ARBA" id="ARBA00022723"/>
    </source>
</evidence>
<dbReference type="NCBIfam" id="TIGR00506">
    <property type="entry name" value="ribB"/>
    <property type="match status" value="1"/>
</dbReference>
<dbReference type="PANTHER" id="PTHR21327:SF18">
    <property type="entry name" value="3,4-DIHYDROXY-2-BUTANONE 4-PHOSPHATE SYNTHASE"/>
    <property type="match status" value="1"/>
</dbReference>
<dbReference type="EMBL" id="FMYI01000005">
    <property type="protein sequence ID" value="SDC18567.1"/>
    <property type="molecule type" value="Genomic_DNA"/>
</dbReference>
<evidence type="ECO:0000313" key="21">
    <source>
        <dbReference type="EMBL" id="SDC18567.1"/>
    </source>
</evidence>
<dbReference type="HAMAP" id="MF_00179">
    <property type="entry name" value="RibA"/>
    <property type="match status" value="1"/>
</dbReference>
<evidence type="ECO:0000256" key="18">
    <source>
        <dbReference type="ARBA" id="ARBA00049295"/>
    </source>
</evidence>
<evidence type="ECO:0000259" key="20">
    <source>
        <dbReference type="Pfam" id="PF00925"/>
    </source>
</evidence>
<keyword evidence="15 19" id="KW-0456">Lyase</keyword>
<feature type="site" description="Essential for DHBP synthase activity" evidence="19">
    <location>
        <position position="123"/>
    </location>
</feature>
<dbReference type="InterPro" id="IPR016299">
    <property type="entry name" value="Riboflavin_synth_RibBA"/>
</dbReference>
<keyword evidence="7 19" id="KW-0686">Riboflavin biosynthesis</keyword>
<feature type="binding site" evidence="19">
    <location>
        <position position="26"/>
    </location>
    <ligand>
        <name>Mg(2+)</name>
        <dbReference type="ChEBI" id="CHEBI:18420"/>
        <label>2</label>
    </ligand>
</feature>
<keyword evidence="16 19" id="KW-0511">Multifunctional enzyme</keyword>
<keyword evidence="22" id="KW-1185">Reference proteome</keyword>
<feature type="binding site" evidence="19">
    <location>
        <position position="349"/>
    </location>
    <ligand>
        <name>GTP</name>
        <dbReference type="ChEBI" id="CHEBI:37565"/>
    </ligand>
</feature>
<keyword evidence="8 19" id="KW-0479">Metal-binding</keyword>
<dbReference type="UniPathway" id="UPA00275">
    <property type="reaction ID" value="UER00399"/>
</dbReference>
<dbReference type="GO" id="GO:0008270">
    <property type="term" value="F:zinc ion binding"/>
    <property type="evidence" value="ECO:0007669"/>
    <property type="project" value="UniProtKB-UniRule"/>
</dbReference>
<feature type="site" description="Essential for DHBP synthase activity" evidence="19">
    <location>
        <position position="161"/>
    </location>
</feature>
<organism evidence="21 22">
    <name type="scientific">Pelagirhabdus alkalitolerans</name>
    <dbReference type="NCBI Taxonomy" id="1612202"/>
    <lineage>
        <taxon>Bacteria</taxon>
        <taxon>Bacillati</taxon>
        <taxon>Bacillota</taxon>
        <taxon>Bacilli</taxon>
        <taxon>Bacillales</taxon>
        <taxon>Bacillaceae</taxon>
        <taxon>Pelagirhabdus</taxon>
    </lineage>
</organism>
<dbReference type="PIRSF" id="PIRSF001259">
    <property type="entry name" value="RibA"/>
    <property type="match status" value="1"/>
</dbReference>
<dbReference type="NCBIfam" id="TIGR00505">
    <property type="entry name" value="ribA"/>
    <property type="match status" value="1"/>
</dbReference>
<dbReference type="Gene3D" id="3.90.870.10">
    <property type="entry name" value="DHBP synthase"/>
    <property type="match status" value="1"/>
</dbReference>
<evidence type="ECO:0000256" key="19">
    <source>
        <dbReference type="HAMAP-Rule" id="MF_01283"/>
    </source>
</evidence>
<evidence type="ECO:0000256" key="16">
    <source>
        <dbReference type="ARBA" id="ARBA00023268"/>
    </source>
</evidence>
<evidence type="ECO:0000256" key="13">
    <source>
        <dbReference type="ARBA" id="ARBA00023134"/>
    </source>
</evidence>
<comment type="similarity">
    <text evidence="19">In the C-terminal section; belongs to the GTP cyclohydrolase II family.</text>
</comment>
<evidence type="ECO:0000256" key="4">
    <source>
        <dbReference type="ARBA" id="ARBA00004853"/>
    </source>
</evidence>
<evidence type="ECO:0000313" key="22">
    <source>
        <dbReference type="Proteomes" id="UP000242949"/>
    </source>
</evidence>
<feature type="binding site" evidence="19">
    <location>
        <position position="354"/>
    </location>
    <ligand>
        <name>GTP</name>
        <dbReference type="ChEBI" id="CHEBI:37565"/>
    </ligand>
</feature>
<evidence type="ECO:0000256" key="7">
    <source>
        <dbReference type="ARBA" id="ARBA00022619"/>
    </source>
</evidence>
<dbReference type="NCBIfam" id="NF006803">
    <property type="entry name" value="PRK09311.1"/>
    <property type="match status" value="1"/>
</dbReference>
<dbReference type="InterPro" id="IPR032677">
    <property type="entry name" value="GTP_cyclohydro_II"/>
</dbReference>
<dbReference type="InterPro" id="IPR036144">
    <property type="entry name" value="RibA-like_sf"/>
</dbReference>
<feature type="active site" description="Proton acceptor; for GTP cyclohydrolase activity" evidence="19">
    <location>
        <position position="326"/>
    </location>
</feature>
<keyword evidence="14 19" id="KW-0464">Manganese</keyword>
<keyword evidence="10 19" id="KW-0378">Hydrolase</keyword>
<sequence>MNTVKEAIEALKSGEMIIVVDDENRENEGDFVMLAEHATPDAINQMATDGRGLICTPISKAIANRLGLMAMVDQNTDPHGTAFTVSIDHHTAHTGISAYERSETILAMLEEDATAADFKRPGHVFPLIAEDAGVLVRPGHTEAAVDLAHLAGSVKAGVICEIMNEDGTMARMPALEQLAKEKQMKMISIEDLIQYRKKHDQLIDKEVEIQLPTEYGDFRLAAYTEKTSGKEHVALIKGDIENEEAPLVRIHSECLTGDVFGSHRCDCGPQLEQALKEIEEAKAGVLVYMRQEGRGIGLINKLKAYKLQEIGYDTVEANHQLGFEDDLRDYAVSAQILRDVGALKITLLTNNPRKMDGMTSYGIDVVERKAIQIPSNKSNEHYLNTKKSKLGHLLKG</sequence>
<feature type="region of interest" description="GTP cyclohydrolase II" evidence="19">
    <location>
        <begin position="199"/>
        <end position="396"/>
    </location>
</feature>
<dbReference type="HAMAP" id="MF_00180">
    <property type="entry name" value="RibB"/>
    <property type="match status" value="1"/>
</dbReference>
<feature type="region of interest" description="DHBP synthase" evidence="19">
    <location>
        <begin position="1"/>
        <end position="198"/>
    </location>
</feature>
<feature type="binding site" evidence="19">
    <location>
        <begin position="25"/>
        <end position="26"/>
    </location>
    <ligand>
        <name>D-ribulose 5-phosphate</name>
        <dbReference type="ChEBI" id="CHEBI:58121"/>
    </ligand>
</feature>
<dbReference type="Pfam" id="PF00925">
    <property type="entry name" value="GTP_cyclohydro2"/>
    <property type="match status" value="1"/>
</dbReference>
<comment type="catalytic activity">
    <reaction evidence="18 19">
        <text>GTP + 4 H2O = 2,5-diamino-6-hydroxy-4-(5-phosphoribosylamino)-pyrimidine + formate + 2 phosphate + 3 H(+)</text>
        <dbReference type="Rhea" id="RHEA:23704"/>
        <dbReference type="ChEBI" id="CHEBI:15377"/>
        <dbReference type="ChEBI" id="CHEBI:15378"/>
        <dbReference type="ChEBI" id="CHEBI:15740"/>
        <dbReference type="ChEBI" id="CHEBI:37565"/>
        <dbReference type="ChEBI" id="CHEBI:43474"/>
        <dbReference type="ChEBI" id="CHEBI:58614"/>
        <dbReference type="EC" id="3.5.4.25"/>
    </reaction>
</comment>
<evidence type="ECO:0000256" key="6">
    <source>
        <dbReference type="ARBA" id="ARBA00005520"/>
    </source>
</evidence>
<dbReference type="GO" id="GO:0000287">
    <property type="term" value="F:magnesium ion binding"/>
    <property type="evidence" value="ECO:0007669"/>
    <property type="project" value="UniProtKB-UniRule"/>
</dbReference>
<dbReference type="GO" id="GO:0005525">
    <property type="term" value="F:GTP binding"/>
    <property type="evidence" value="ECO:0007669"/>
    <property type="project" value="UniProtKB-KW"/>
</dbReference>
<feature type="active site" description="Nucleophile; for GTP cyclohydrolase activity" evidence="19">
    <location>
        <position position="328"/>
    </location>
</feature>
<feature type="binding site" evidence="19">
    <location>
        <position position="270"/>
    </location>
    <ligand>
        <name>GTP</name>
        <dbReference type="ChEBI" id="CHEBI:37565"/>
    </ligand>
</feature>
<dbReference type="GO" id="GO:0005829">
    <property type="term" value="C:cytosol"/>
    <property type="evidence" value="ECO:0007669"/>
    <property type="project" value="TreeGrafter"/>
</dbReference>
<protein>
    <recommendedName>
        <fullName evidence="19">Riboflavin biosynthesis protein RibBA</fullName>
    </recommendedName>
    <domain>
        <recommendedName>
            <fullName evidence="19">3,4-dihydroxy-2-butanone 4-phosphate synthase</fullName>
            <shortName evidence="19">DHBP synthase</shortName>
            <ecNumber evidence="19">4.1.99.12</ecNumber>
        </recommendedName>
    </domain>
    <domain>
        <recommendedName>
            <fullName evidence="19">GTP cyclohydrolase-2</fullName>
            <ecNumber evidence="19">3.5.4.25</ecNumber>
        </recommendedName>
        <alternativeName>
            <fullName evidence="19">GTP cyclohydrolase II</fullName>
        </alternativeName>
    </domain>
</protein>
<dbReference type="Proteomes" id="UP000242949">
    <property type="component" value="Unassembled WGS sequence"/>
</dbReference>
<dbReference type="PANTHER" id="PTHR21327">
    <property type="entry name" value="GTP CYCLOHYDROLASE II-RELATED"/>
    <property type="match status" value="1"/>
</dbReference>
<dbReference type="SUPFAM" id="SSF55821">
    <property type="entry name" value="YrdC/RibB"/>
    <property type="match status" value="1"/>
</dbReference>
<dbReference type="EC" id="3.5.4.25" evidence="19"/>
<feature type="binding site" evidence="19">
    <location>
        <begin position="137"/>
        <end position="141"/>
    </location>
    <ligand>
        <name>D-ribulose 5-phosphate</name>
        <dbReference type="ChEBI" id="CHEBI:58121"/>
    </ligand>
</feature>
<dbReference type="STRING" id="1612202.SAMN05421734_10555"/>
<feature type="binding site" evidence="19">
    <location>
        <position position="30"/>
    </location>
    <ligand>
        <name>D-ribulose 5-phosphate</name>
        <dbReference type="ChEBI" id="CHEBI:58121"/>
    </ligand>
</feature>
<feature type="binding site" evidence="19">
    <location>
        <position position="140"/>
    </location>
    <ligand>
        <name>Mg(2+)</name>
        <dbReference type="ChEBI" id="CHEBI:18420"/>
        <label>2</label>
    </ligand>
</feature>
<dbReference type="Pfam" id="PF00926">
    <property type="entry name" value="DHBP_synthase"/>
    <property type="match status" value="1"/>
</dbReference>
<evidence type="ECO:0000256" key="11">
    <source>
        <dbReference type="ARBA" id="ARBA00022833"/>
    </source>
</evidence>
<dbReference type="InterPro" id="IPR017945">
    <property type="entry name" value="DHBP_synth_RibB-like_a/b_dom"/>
</dbReference>
<evidence type="ECO:0000256" key="1">
    <source>
        <dbReference type="ARBA" id="ARBA00000141"/>
    </source>
</evidence>
<dbReference type="GO" id="GO:0008686">
    <property type="term" value="F:3,4-dihydroxy-2-butanone-4-phosphate synthase activity"/>
    <property type="evidence" value="ECO:0007669"/>
    <property type="project" value="UniProtKB-UniRule"/>
</dbReference>
<dbReference type="FunFam" id="3.40.50.10990:FF:000001">
    <property type="entry name" value="Riboflavin biosynthesis protein RibBA"/>
    <property type="match status" value="1"/>
</dbReference>
<dbReference type="InterPro" id="IPR000926">
    <property type="entry name" value="RibA"/>
</dbReference>
<dbReference type="CDD" id="cd00641">
    <property type="entry name" value="GTP_cyclohydro2"/>
    <property type="match status" value="1"/>
</dbReference>
<feature type="binding site" evidence="19">
    <location>
        <position position="254"/>
    </location>
    <ligand>
        <name>Zn(2+)</name>
        <dbReference type="ChEBI" id="CHEBI:29105"/>
        <note>catalytic</note>
    </ligand>
</feature>
<comment type="similarity">
    <text evidence="6 19">In the N-terminal section; belongs to the DHBP synthase family.</text>
</comment>
<comment type="function">
    <text evidence="17 19">Catalyzes the conversion of GTP to 2,5-diamino-6-ribosylamino-4(3H)-pyrimidinone 5'-phosphate (DARP), formate and pyrophosphate.</text>
</comment>
<comment type="catalytic activity">
    <reaction evidence="1 19">
        <text>D-ribulose 5-phosphate = (2S)-2-hydroxy-3-oxobutyl phosphate + formate + H(+)</text>
        <dbReference type="Rhea" id="RHEA:18457"/>
        <dbReference type="ChEBI" id="CHEBI:15378"/>
        <dbReference type="ChEBI" id="CHEBI:15740"/>
        <dbReference type="ChEBI" id="CHEBI:58121"/>
        <dbReference type="ChEBI" id="CHEBI:58830"/>
        <dbReference type="EC" id="4.1.99.12"/>
    </reaction>
</comment>
<keyword evidence="12 19" id="KW-0460">Magnesium</keyword>
<dbReference type="FunFam" id="3.90.870.10:FF:000001">
    <property type="entry name" value="Riboflavin biosynthesis protein RibBA"/>
    <property type="match status" value="1"/>
</dbReference>
<feature type="binding site" evidence="19">
    <location>
        <position position="26"/>
    </location>
    <ligand>
        <name>Mg(2+)</name>
        <dbReference type="ChEBI" id="CHEBI:18420"/>
        <label>1</label>
    </ligand>
</feature>
<evidence type="ECO:0000256" key="3">
    <source>
        <dbReference type="ARBA" id="ARBA00002284"/>
    </source>
</evidence>
<dbReference type="AlphaFoldDB" id="A0A1G6JIR9"/>
<gene>
    <name evidence="19" type="primary">ribBA</name>
    <name evidence="21" type="ORF">SAMN05421734_10555</name>
</gene>
<comment type="cofactor">
    <cofactor evidence="19">
        <name>Mg(2+)</name>
        <dbReference type="ChEBI" id="CHEBI:18420"/>
    </cofactor>
    <cofactor evidence="19">
        <name>Mn(2+)</name>
        <dbReference type="ChEBI" id="CHEBI:29035"/>
    </cofactor>
    <text evidence="19">Binds 2 divalent metal cations per subunit. Magnesium or manganese.</text>
</comment>
<feature type="binding site" evidence="19">
    <location>
        <position position="314"/>
    </location>
    <ligand>
        <name>GTP</name>
        <dbReference type="ChEBI" id="CHEBI:37565"/>
    </ligand>
</feature>
<feature type="domain" description="GTP cyclohydrolase II" evidence="20">
    <location>
        <begin position="206"/>
        <end position="368"/>
    </location>
</feature>
<dbReference type="GO" id="GO:0003935">
    <property type="term" value="F:GTP cyclohydrolase II activity"/>
    <property type="evidence" value="ECO:0007669"/>
    <property type="project" value="UniProtKB-UniRule"/>
</dbReference>
<evidence type="ECO:0000256" key="9">
    <source>
        <dbReference type="ARBA" id="ARBA00022741"/>
    </source>
</evidence>
<dbReference type="GO" id="GO:0030145">
    <property type="term" value="F:manganese ion binding"/>
    <property type="evidence" value="ECO:0007669"/>
    <property type="project" value="UniProtKB-UniRule"/>
</dbReference>
<evidence type="ECO:0000256" key="5">
    <source>
        <dbReference type="ARBA" id="ARBA00004904"/>
    </source>
</evidence>
<comment type="cofactor">
    <cofactor evidence="19">
        <name>Zn(2+)</name>
        <dbReference type="ChEBI" id="CHEBI:29105"/>
    </cofactor>
    <text evidence="19">Binds 1 zinc ion per subunit.</text>
</comment>